<dbReference type="InterPro" id="IPR052168">
    <property type="entry name" value="Cytochrome_b561_oxidase"/>
</dbReference>
<evidence type="ECO:0000256" key="10">
    <source>
        <dbReference type="ARBA" id="ARBA00023004"/>
    </source>
</evidence>
<name>A0A7V8FQM4_9BURK</name>
<dbReference type="PANTHER" id="PTHR30529:SF7">
    <property type="entry name" value="CYTOCHROME B561 BACTERIAL_NI-HYDROGENASE DOMAIN-CONTAINING PROTEIN"/>
    <property type="match status" value="1"/>
</dbReference>
<feature type="domain" description="Cytochrome b561 bacterial/Ni-hydrogenase" evidence="14">
    <location>
        <begin position="4"/>
        <end position="97"/>
    </location>
</feature>
<evidence type="ECO:0000256" key="12">
    <source>
        <dbReference type="ARBA" id="ARBA00037975"/>
    </source>
</evidence>
<keyword evidence="5" id="KW-0349">Heme</keyword>
<dbReference type="GO" id="GO:0022904">
    <property type="term" value="P:respiratory electron transport chain"/>
    <property type="evidence" value="ECO:0007669"/>
    <property type="project" value="InterPro"/>
</dbReference>
<dbReference type="Pfam" id="PF01292">
    <property type="entry name" value="Ni_hydr_CYTB"/>
    <property type="match status" value="1"/>
</dbReference>
<feature type="transmembrane region" description="Helical" evidence="13">
    <location>
        <begin position="79"/>
        <end position="98"/>
    </location>
</feature>
<keyword evidence="6 13" id="KW-0812">Transmembrane</keyword>
<dbReference type="EMBL" id="WNDQ01000011">
    <property type="protein sequence ID" value="KAF1022533.1"/>
    <property type="molecule type" value="Genomic_DNA"/>
</dbReference>
<proteinExistence type="inferred from homology"/>
<dbReference type="Gene3D" id="1.20.950.20">
    <property type="entry name" value="Transmembrane di-heme cytochromes, Chain C"/>
    <property type="match status" value="1"/>
</dbReference>
<keyword evidence="8" id="KW-0249">Electron transport</keyword>
<comment type="caution">
    <text evidence="15">The sequence shown here is derived from an EMBL/GenBank/DDBJ whole genome shotgun (WGS) entry which is preliminary data.</text>
</comment>
<keyword evidence="10" id="KW-0408">Iron</keyword>
<comment type="subcellular location">
    <subcellularLocation>
        <location evidence="2">Cell membrane</location>
        <topology evidence="2">Multi-pass membrane protein</topology>
    </subcellularLocation>
</comment>
<dbReference type="GO" id="GO:0005886">
    <property type="term" value="C:plasma membrane"/>
    <property type="evidence" value="ECO:0007669"/>
    <property type="project" value="UniProtKB-SubCell"/>
</dbReference>
<feature type="transmembrane region" description="Helical" evidence="13">
    <location>
        <begin position="12"/>
        <end position="30"/>
    </location>
</feature>
<keyword evidence="3" id="KW-0813">Transport</keyword>
<evidence type="ECO:0000313" key="15">
    <source>
        <dbReference type="EMBL" id="KAF1022533.1"/>
    </source>
</evidence>
<reference evidence="16" key="1">
    <citation type="journal article" date="2020" name="MBio">
        <title>Horizontal gene transfer to a defensive symbiont with a reduced genome amongst a multipartite beetle microbiome.</title>
        <authorList>
            <person name="Waterworth S.C."/>
            <person name="Florez L.V."/>
            <person name="Rees E.R."/>
            <person name="Hertweck C."/>
            <person name="Kaltenpoth M."/>
            <person name="Kwan J.C."/>
        </authorList>
    </citation>
    <scope>NUCLEOTIDE SEQUENCE [LARGE SCALE GENOMIC DNA]</scope>
</reference>
<evidence type="ECO:0000256" key="13">
    <source>
        <dbReference type="SAM" id="Phobius"/>
    </source>
</evidence>
<evidence type="ECO:0000256" key="3">
    <source>
        <dbReference type="ARBA" id="ARBA00022448"/>
    </source>
</evidence>
<feature type="transmembrane region" description="Helical" evidence="13">
    <location>
        <begin position="42"/>
        <end position="63"/>
    </location>
</feature>
<evidence type="ECO:0000256" key="6">
    <source>
        <dbReference type="ARBA" id="ARBA00022692"/>
    </source>
</evidence>
<comment type="similarity">
    <text evidence="12">Belongs to the cytochrome b561 family.</text>
</comment>
<evidence type="ECO:0000256" key="4">
    <source>
        <dbReference type="ARBA" id="ARBA00022475"/>
    </source>
</evidence>
<evidence type="ECO:0000256" key="5">
    <source>
        <dbReference type="ARBA" id="ARBA00022617"/>
    </source>
</evidence>
<comment type="cofactor">
    <cofactor evidence="1">
        <name>heme b</name>
        <dbReference type="ChEBI" id="CHEBI:60344"/>
    </cofactor>
</comment>
<dbReference type="GO" id="GO:0046872">
    <property type="term" value="F:metal ion binding"/>
    <property type="evidence" value="ECO:0007669"/>
    <property type="project" value="UniProtKB-KW"/>
</dbReference>
<dbReference type="SUPFAM" id="SSF81342">
    <property type="entry name" value="Transmembrane di-heme cytochromes"/>
    <property type="match status" value="1"/>
</dbReference>
<keyword evidence="9 13" id="KW-1133">Transmembrane helix</keyword>
<protein>
    <submittedName>
        <fullName evidence="15">Cytochrome b561</fullName>
    </submittedName>
</protein>
<organism evidence="15 16">
    <name type="scientific">Paracidovorax wautersii</name>
    <dbReference type="NCBI Taxonomy" id="1177982"/>
    <lineage>
        <taxon>Bacteria</taxon>
        <taxon>Pseudomonadati</taxon>
        <taxon>Pseudomonadota</taxon>
        <taxon>Betaproteobacteria</taxon>
        <taxon>Burkholderiales</taxon>
        <taxon>Comamonadaceae</taxon>
        <taxon>Paracidovorax</taxon>
    </lineage>
</organism>
<dbReference type="InterPro" id="IPR011577">
    <property type="entry name" value="Cyt_b561_bac/Ni-Hgenase"/>
</dbReference>
<keyword evidence="11 13" id="KW-0472">Membrane</keyword>
<evidence type="ECO:0000313" key="16">
    <source>
        <dbReference type="Proteomes" id="UP000461670"/>
    </source>
</evidence>
<evidence type="ECO:0000256" key="1">
    <source>
        <dbReference type="ARBA" id="ARBA00001970"/>
    </source>
</evidence>
<dbReference type="InterPro" id="IPR016174">
    <property type="entry name" value="Di-haem_cyt_TM"/>
</dbReference>
<dbReference type="PANTHER" id="PTHR30529">
    <property type="entry name" value="CYTOCHROME B561"/>
    <property type="match status" value="1"/>
</dbReference>
<evidence type="ECO:0000256" key="8">
    <source>
        <dbReference type="ARBA" id="ARBA00022982"/>
    </source>
</evidence>
<evidence type="ECO:0000256" key="11">
    <source>
        <dbReference type="ARBA" id="ARBA00023136"/>
    </source>
</evidence>
<dbReference type="GO" id="GO:0009055">
    <property type="term" value="F:electron transfer activity"/>
    <property type="evidence" value="ECO:0007669"/>
    <property type="project" value="InterPro"/>
</dbReference>
<dbReference type="GO" id="GO:0020037">
    <property type="term" value="F:heme binding"/>
    <property type="evidence" value="ECO:0007669"/>
    <property type="project" value="TreeGrafter"/>
</dbReference>
<evidence type="ECO:0000256" key="7">
    <source>
        <dbReference type="ARBA" id="ARBA00022723"/>
    </source>
</evidence>
<dbReference type="AlphaFoldDB" id="A0A7V8FQM4"/>
<keyword evidence="7" id="KW-0479">Metal-binding</keyword>
<evidence type="ECO:0000259" key="14">
    <source>
        <dbReference type="Pfam" id="PF01292"/>
    </source>
</evidence>
<evidence type="ECO:0000256" key="2">
    <source>
        <dbReference type="ARBA" id="ARBA00004651"/>
    </source>
</evidence>
<evidence type="ECO:0000256" key="9">
    <source>
        <dbReference type="ARBA" id="ARBA00022989"/>
    </source>
</evidence>
<keyword evidence="4" id="KW-1003">Cell membrane</keyword>
<accession>A0A7V8FQM4</accession>
<gene>
    <name evidence="15" type="primary">yceJ_2</name>
    <name evidence="15" type="ORF">GAK30_01121</name>
</gene>
<sequence length="99" mass="11069">MTARYTRTAISLHWLIAAGLIGMFCLGLYMTDLPFSPHKLRVYSWHKWAGVTIFVLVLARLAWRLTHPAPALPPTMHPALRASATAAHGLLYGLMLAFR</sequence>
<dbReference type="Proteomes" id="UP000461670">
    <property type="component" value="Unassembled WGS sequence"/>
</dbReference>